<evidence type="ECO:0000256" key="1">
    <source>
        <dbReference type="SAM" id="MobiDB-lite"/>
    </source>
</evidence>
<dbReference type="AlphaFoldDB" id="A0AAD4EX42"/>
<comment type="caution">
    <text evidence="3">The sequence shown here is derived from an EMBL/GenBank/DDBJ whole genome shotgun (WGS) entry which is preliminary data.</text>
</comment>
<name>A0AAD4EX42_9PEZI</name>
<feature type="region of interest" description="Disordered" evidence="1">
    <location>
        <begin position="173"/>
        <end position="211"/>
    </location>
</feature>
<accession>A0AAD4EX42</accession>
<dbReference type="InterPro" id="IPR054722">
    <property type="entry name" value="PolX-like_BBD"/>
</dbReference>
<evidence type="ECO:0000313" key="3">
    <source>
        <dbReference type="EMBL" id="KAG7289124.1"/>
    </source>
</evidence>
<dbReference type="Proteomes" id="UP001197093">
    <property type="component" value="Unassembled WGS sequence"/>
</dbReference>
<dbReference type="EMBL" id="JAHCVI010000002">
    <property type="protein sequence ID" value="KAG7289124.1"/>
    <property type="molecule type" value="Genomic_DNA"/>
</dbReference>
<sequence length="354" mass="40275">MASSSTATLPCPDWVLSSNSDVHVARDRSWFTTYTPFQTYITSHSGDSVDAIGVGDVVLPVKLFPHLHGKRAHGTLRLRNVLHVPSALCNIVGGPVTDDYAGMQLGGLGDSGRDAVIMDIDGRRLAYFTRARFWVVKLSGPPVGPVVGRSSWVGDCAYMVHAFWTQTERQKWAAAGSDSAPPSSQTNRAETYQGPVVPRKRKAQSSSEPPYTKEEKDWLKWNWKGEYKFLTAHELRIHVPDDREEGRRIIRAMMEQDGDEHSEPDDYDESEALEQPFERNHAVYPFTDEELEFIENGWGDSESFMLSYGLNLNDNEDCEEAKRTVENLMSQEDWGYWSGRFEENHRNKRQRLWV</sequence>
<reference evidence="3" key="1">
    <citation type="submission" date="2023-02" db="EMBL/GenBank/DDBJ databases">
        <authorList>
            <person name="Palmer J.M."/>
        </authorList>
    </citation>
    <scope>NUCLEOTIDE SEQUENCE</scope>
    <source>
        <strain evidence="3">FW57</strain>
    </source>
</reference>
<gene>
    <name evidence="3" type="ORF">NEMBOFW57_005487</name>
</gene>
<dbReference type="Pfam" id="PF22936">
    <property type="entry name" value="Pol_BBD"/>
    <property type="match status" value="1"/>
</dbReference>
<keyword evidence="4" id="KW-1185">Reference proteome</keyword>
<feature type="compositionally biased region" description="Low complexity" evidence="1">
    <location>
        <begin position="173"/>
        <end position="184"/>
    </location>
</feature>
<feature type="domain" description="Retrovirus-related Pol polyprotein from transposon TNT 1-94-like beta-barrel" evidence="2">
    <location>
        <begin position="14"/>
        <end position="92"/>
    </location>
</feature>
<dbReference type="PANTHER" id="PTHR40628:SF1">
    <property type="entry name" value="CHROMO DOMAIN-CONTAINING PROTEIN"/>
    <property type="match status" value="1"/>
</dbReference>
<organism evidence="3 4">
    <name type="scientific">Staphylotrichum longicolle</name>
    <dbReference type="NCBI Taxonomy" id="669026"/>
    <lineage>
        <taxon>Eukaryota</taxon>
        <taxon>Fungi</taxon>
        <taxon>Dikarya</taxon>
        <taxon>Ascomycota</taxon>
        <taxon>Pezizomycotina</taxon>
        <taxon>Sordariomycetes</taxon>
        <taxon>Sordariomycetidae</taxon>
        <taxon>Sordariales</taxon>
        <taxon>Chaetomiaceae</taxon>
        <taxon>Staphylotrichum</taxon>
    </lineage>
</organism>
<proteinExistence type="predicted"/>
<evidence type="ECO:0000313" key="4">
    <source>
        <dbReference type="Proteomes" id="UP001197093"/>
    </source>
</evidence>
<dbReference type="PANTHER" id="PTHR40628">
    <property type="entry name" value="CHROMO DOMAIN-CONTAINING PROTEIN"/>
    <property type="match status" value="1"/>
</dbReference>
<protein>
    <recommendedName>
        <fullName evidence="2">Retrovirus-related Pol polyprotein from transposon TNT 1-94-like beta-barrel domain-containing protein</fullName>
    </recommendedName>
</protein>
<evidence type="ECO:0000259" key="2">
    <source>
        <dbReference type="Pfam" id="PF22936"/>
    </source>
</evidence>